<feature type="region of interest" description="Disordered" evidence="1">
    <location>
        <begin position="74"/>
        <end position="113"/>
    </location>
</feature>
<feature type="compositionally biased region" description="Polar residues" evidence="1">
    <location>
        <begin position="648"/>
        <end position="661"/>
    </location>
</feature>
<feature type="compositionally biased region" description="Low complexity" evidence="1">
    <location>
        <begin position="570"/>
        <end position="581"/>
    </location>
</feature>
<feature type="compositionally biased region" description="Low complexity" evidence="1">
    <location>
        <begin position="323"/>
        <end position="337"/>
    </location>
</feature>
<proteinExistence type="predicted"/>
<feature type="region of interest" description="Disordered" evidence="1">
    <location>
        <begin position="606"/>
        <end position="661"/>
    </location>
</feature>
<feature type="compositionally biased region" description="Low complexity" evidence="1">
    <location>
        <begin position="545"/>
        <end position="554"/>
    </location>
</feature>
<dbReference type="AlphaFoldDB" id="A0A915ECS1"/>
<feature type="region of interest" description="Disordered" evidence="1">
    <location>
        <begin position="545"/>
        <end position="581"/>
    </location>
</feature>
<feature type="region of interest" description="Disordered" evidence="1">
    <location>
        <begin position="288"/>
        <end position="363"/>
    </location>
</feature>
<accession>A0A915ECS1</accession>
<protein>
    <submittedName>
        <fullName evidence="3">Uncharacterized protein</fullName>
    </submittedName>
</protein>
<keyword evidence="2" id="KW-1185">Reference proteome</keyword>
<sequence>MFKLSRRVNEGPSAVELIEASKKFYVKTEALKQTKIDVCGPRLFHKTASEEELAMLYQNFAYNPLPPKLPVRSPPSVPRHPNVVRISPPSQSNPRQKETLQMHRSCPPTSTGEEGVTFCITSSTLSPPPKPASNWCDPQKHNHHKTYASSQKRGSAEEEAFNPLKNGLHSSAFQPVMVARRTTSAKGPIAICTGGGGLLAPAPPPPLPPKSQELRKKMSERRMFPKTSLMHAHPVAPPLLHPKRQKTFNGFDLSIRPEANIHTTIELHSPNSARQETANVIVRTMDDDENVEQADKRPVPPPRQSLRQRPIPPPRFLRRRQTTSDIDTSAASTAAMSRSMYNPRDEDINADEENAPSPGSKINLNEYSSIKKIPRWQSLQDDSVDQPIHPAQANSYSSYTKSTSDLNTAIHQLRMAVAAANGHSPQHPCTLNQQLEAAIAKRLAEMQDEQNQHEQQNPHRPESKPKSTLISARRQNNLMSMSCYGQLPDFPARKSTKFDTQIHKPPRPEVSNAKVTTFPAHAVGAQWSPDSMSSSSTIVNASSNALNSNSMGSSPTAYSSSRDSGHVSENGMSSGLSNTGSSLLSASANSVAAQGHAPMSLRKLKSRQMSPVGGVLPPAVGRLDKGEDFEERVQRWENRNKDSESKLQDSGTSTFPLQKHPSASSSLTVTVFKDLCGPSSNGHASVLLPSPNLKPAQNSQKPIPKNLQAIVSSSISSVDSKGLNEETLQLLVELDRCQLNHRNPVQEASEEASALFFSEPAALLNEENDCSSSLVASSSIFTSISAVQSSALANANANGGSDADTTLCNDVLKENQELESDKVVNKPVSQIEKAARVIQWIHGCSSVPDGKSAAATTTTTTC</sequence>
<organism evidence="2 3">
    <name type="scientific">Ditylenchus dipsaci</name>
    <dbReference type="NCBI Taxonomy" id="166011"/>
    <lineage>
        <taxon>Eukaryota</taxon>
        <taxon>Metazoa</taxon>
        <taxon>Ecdysozoa</taxon>
        <taxon>Nematoda</taxon>
        <taxon>Chromadorea</taxon>
        <taxon>Rhabditida</taxon>
        <taxon>Tylenchina</taxon>
        <taxon>Tylenchomorpha</taxon>
        <taxon>Sphaerularioidea</taxon>
        <taxon>Anguinidae</taxon>
        <taxon>Anguininae</taxon>
        <taxon>Ditylenchus</taxon>
    </lineage>
</organism>
<dbReference type="Proteomes" id="UP000887574">
    <property type="component" value="Unplaced"/>
</dbReference>
<feature type="region of interest" description="Disordered" evidence="1">
    <location>
        <begin position="447"/>
        <end position="468"/>
    </location>
</feature>
<evidence type="ECO:0000256" key="1">
    <source>
        <dbReference type="SAM" id="MobiDB-lite"/>
    </source>
</evidence>
<name>A0A915ECS1_9BILA</name>
<reference evidence="3" key="1">
    <citation type="submission" date="2022-11" db="UniProtKB">
        <authorList>
            <consortium name="WormBaseParasite"/>
        </authorList>
    </citation>
    <scope>IDENTIFICATION</scope>
</reference>
<feature type="region of interest" description="Disordered" evidence="1">
    <location>
        <begin position="130"/>
        <end position="158"/>
    </location>
</feature>
<feature type="compositionally biased region" description="Basic and acidic residues" evidence="1">
    <location>
        <begin position="622"/>
        <end position="647"/>
    </location>
</feature>
<evidence type="ECO:0000313" key="2">
    <source>
        <dbReference type="Proteomes" id="UP000887574"/>
    </source>
</evidence>
<evidence type="ECO:0000313" key="3">
    <source>
        <dbReference type="WBParaSite" id="jg4772"/>
    </source>
</evidence>
<dbReference type="WBParaSite" id="jg4772">
    <property type="protein sequence ID" value="jg4772"/>
    <property type="gene ID" value="jg4772"/>
</dbReference>
<feature type="compositionally biased region" description="Basic and acidic residues" evidence="1">
    <location>
        <begin position="447"/>
        <end position="465"/>
    </location>
</feature>